<evidence type="ECO:0000256" key="3">
    <source>
        <dbReference type="ARBA" id="ARBA00019387"/>
    </source>
</evidence>
<dbReference type="Gene3D" id="1.25.40.10">
    <property type="entry name" value="Tetratricopeptide repeat domain"/>
    <property type="match status" value="3"/>
</dbReference>
<dbReference type="FunFam" id="1.25.40.10:FF:001530">
    <property type="entry name" value="Predicted protein"/>
    <property type="match status" value="1"/>
</dbReference>
<dbReference type="FunFam" id="1.25.40.10:FF:000233">
    <property type="entry name" value="Tetratricopeptide repeat domain 26"/>
    <property type="match status" value="1"/>
</dbReference>
<dbReference type="SUPFAM" id="SSF48452">
    <property type="entry name" value="TPR-like"/>
    <property type="match status" value="2"/>
</dbReference>
<dbReference type="PANTHER" id="PTHR14781">
    <property type="entry name" value="INTRAFLAGELLAR TRANSPORT PROTEIN 56"/>
    <property type="match status" value="1"/>
</dbReference>
<dbReference type="GO" id="GO:0039023">
    <property type="term" value="P:pronephric duct morphogenesis"/>
    <property type="evidence" value="ECO:0007669"/>
    <property type="project" value="Ensembl"/>
</dbReference>
<comment type="subcellular location">
    <subcellularLocation>
        <location evidence="1">Cell projection</location>
        <location evidence="1">Cilium</location>
    </subcellularLocation>
</comment>
<keyword evidence="6" id="KW-0966">Cell projection</keyword>
<evidence type="ECO:0000256" key="5">
    <source>
        <dbReference type="ARBA" id="ARBA00022803"/>
    </source>
</evidence>
<reference evidence="8" key="2">
    <citation type="submission" date="2025-09" db="UniProtKB">
        <authorList>
            <consortium name="Ensembl"/>
        </authorList>
    </citation>
    <scope>IDENTIFICATION</scope>
</reference>
<dbReference type="InterPro" id="IPR019734">
    <property type="entry name" value="TPR_rpt"/>
</dbReference>
<keyword evidence="5" id="KW-0802">TPR repeat</keyword>
<dbReference type="InterPro" id="IPR030511">
    <property type="entry name" value="TTC26"/>
</dbReference>
<dbReference type="AlphaFoldDB" id="A0A8C9Z8D3"/>
<dbReference type="Ensembl" id="ENSSLUT00000037401.1">
    <property type="protein sequence ID" value="ENSSLUP00000036283.1"/>
    <property type="gene ID" value="ENSSLUG00000015838.1"/>
</dbReference>
<reference evidence="8" key="1">
    <citation type="submission" date="2025-08" db="UniProtKB">
        <authorList>
            <consortium name="Ensembl"/>
        </authorList>
    </citation>
    <scope>IDENTIFICATION</scope>
</reference>
<comment type="similarity">
    <text evidence="2">Belongs to the IFT56 family.</text>
</comment>
<dbReference type="GO" id="GO:0008594">
    <property type="term" value="P:photoreceptor cell morphogenesis"/>
    <property type="evidence" value="ECO:0007669"/>
    <property type="project" value="Ensembl"/>
</dbReference>
<evidence type="ECO:0000256" key="2">
    <source>
        <dbReference type="ARBA" id="ARBA00007834"/>
    </source>
</evidence>
<dbReference type="GO" id="GO:0097546">
    <property type="term" value="C:ciliary base"/>
    <property type="evidence" value="ECO:0007669"/>
    <property type="project" value="TreeGrafter"/>
</dbReference>
<evidence type="ECO:0000313" key="9">
    <source>
        <dbReference type="Proteomes" id="UP000694568"/>
    </source>
</evidence>
<dbReference type="GO" id="GO:0120170">
    <property type="term" value="F:intraciliary transport particle B binding"/>
    <property type="evidence" value="ECO:0007669"/>
    <property type="project" value="TreeGrafter"/>
</dbReference>
<evidence type="ECO:0000256" key="6">
    <source>
        <dbReference type="ARBA" id="ARBA00023273"/>
    </source>
</evidence>
<keyword evidence="4" id="KW-0677">Repeat</keyword>
<protein>
    <recommendedName>
        <fullName evidence="3">Intraflagellar transport protein 56</fullName>
    </recommendedName>
    <alternativeName>
        <fullName evidence="7">Tetratricopeptide repeat protein 26</fullName>
    </alternativeName>
</protein>
<dbReference type="GeneTree" id="ENSGT00390000000159"/>
<sequence>MLILSRVKPAVGGETPLSISEKKRKNKTKVPNLEEYLQQRDYLGALTLLEFQRSIGEKEEHTDQWIGYCAFHLGDYKRAMEEYKSLTMKPECPAQVWVFLACALFFLGLYKEAEEAASKGRLSTPMSPLQNRLLFHLAHKFNDEKKLMGFHQNLEDVTEDQLSLASIHYMRSHYQEAIDIYKRLLLQNRDYLALKVYVALCYYKLDYYDVSQEVLAVYLQSMPDSTIALNLKACNHFRLYNGKAAEAELKNLIDISSCSFEFAKELIRHNLVVFRGGEGALQVLPPLIDVIPEARLNLVIYYLRQGFFDHMYIYTYIYINFDDSLSQEYILKGVVNAALGQEIGSRDHLKIAQQFFQLVGGSASECDTIPGRQCMASCFFLLRLFEDVLIYLNSVKGYFYNDDTFNFNYAQAKAALGNYKEAEEIFLLIQSEKIKNDYVYLSWLARCYIMNQRGRLAWELYLKMGTSSDSFSLLQLIANDCYKMGQFYYAAKAFDALEKLDPGSNYWEGKRGACVGIFQLILANKESKETLKEVLSLLRNSGNPQVEYIIRVLRKWAKDNRVLLS</sequence>
<proteinExistence type="inferred from homology"/>
<accession>A0A8C9Z8D3</accession>
<dbReference type="PANTHER" id="PTHR14781:SF0">
    <property type="entry name" value="INTRAFLAGELLAR TRANSPORT PROTEIN 56"/>
    <property type="match status" value="1"/>
</dbReference>
<organism evidence="8 9">
    <name type="scientific">Sander lucioperca</name>
    <name type="common">Pike-perch</name>
    <name type="synonym">Perca lucioperca</name>
    <dbReference type="NCBI Taxonomy" id="283035"/>
    <lineage>
        <taxon>Eukaryota</taxon>
        <taxon>Metazoa</taxon>
        <taxon>Chordata</taxon>
        <taxon>Craniata</taxon>
        <taxon>Vertebrata</taxon>
        <taxon>Euteleostomi</taxon>
        <taxon>Actinopterygii</taxon>
        <taxon>Neopterygii</taxon>
        <taxon>Teleostei</taxon>
        <taxon>Neoteleostei</taxon>
        <taxon>Acanthomorphata</taxon>
        <taxon>Eupercaria</taxon>
        <taxon>Perciformes</taxon>
        <taxon>Percoidei</taxon>
        <taxon>Percidae</taxon>
        <taxon>Luciopercinae</taxon>
        <taxon>Sander</taxon>
    </lineage>
</organism>
<evidence type="ECO:0000313" key="8">
    <source>
        <dbReference type="Ensembl" id="ENSSLUP00000036283.1"/>
    </source>
</evidence>
<keyword evidence="9" id="KW-1185">Reference proteome</keyword>
<dbReference type="GO" id="GO:0035845">
    <property type="term" value="P:photoreceptor cell outer segment organization"/>
    <property type="evidence" value="ECO:0007669"/>
    <property type="project" value="Ensembl"/>
</dbReference>
<dbReference type="GO" id="GO:0036064">
    <property type="term" value="C:ciliary basal body"/>
    <property type="evidence" value="ECO:0007669"/>
    <property type="project" value="TreeGrafter"/>
</dbReference>
<dbReference type="InterPro" id="IPR011990">
    <property type="entry name" value="TPR-like_helical_dom_sf"/>
</dbReference>
<dbReference type="GO" id="GO:0035720">
    <property type="term" value="P:intraciliary anterograde transport"/>
    <property type="evidence" value="ECO:0007669"/>
    <property type="project" value="TreeGrafter"/>
</dbReference>
<gene>
    <name evidence="8" type="primary">ift56</name>
</gene>
<evidence type="ECO:0000256" key="1">
    <source>
        <dbReference type="ARBA" id="ARBA00004138"/>
    </source>
</evidence>
<dbReference type="Proteomes" id="UP000694568">
    <property type="component" value="Unplaced"/>
</dbReference>
<dbReference type="GO" id="GO:0030992">
    <property type="term" value="C:intraciliary transport particle B"/>
    <property type="evidence" value="ECO:0007669"/>
    <property type="project" value="TreeGrafter"/>
</dbReference>
<evidence type="ECO:0000256" key="4">
    <source>
        <dbReference type="ARBA" id="ARBA00022737"/>
    </source>
</evidence>
<dbReference type="SMART" id="SM00028">
    <property type="entry name" value="TPR"/>
    <property type="match status" value="3"/>
</dbReference>
<name>A0A8C9Z8D3_SANLU</name>
<dbReference type="GO" id="GO:0035735">
    <property type="term" value="P:intraciliary transport involved in cilium assembly"/>
    <property type="evidence" value="ECO:0007669"/>
    <property type="project" value="TreeGrafter"/>
</dbReference>
<evidence type="ECO:0000256" key="7">
    <source>
        <dbReference type="ARBA" id="ARBA00032501"/>
    </source>
</evidence>